<organism evidence="3 4">
    <name type="scientific">Cordylochernes scorpioides</name>
    <dbReference type="NCBI Taxonomy" id="51811"/>
    <lineage>
        <taxon>Eukaryota</taxon>
        <taxon>Metazoa</taxon>
        <taxon>Ecdysozoa</taxon>
        <taxon>Arthropoda</taxon>
        <taxon>Chelicerata</taxon>
        <taxon>Arachnida</taxon>
        <taxon>Pseudoscorpiones</taxon>
        <taxon>Cheliferoidea</taxon>
        <taxon>Chernetidae</taxon>
        <taxon>Cordylochernes</taxon>
    </lineage>
</organism>
<evidence type="ECO:0000313" key="3">
    <source>
        <dbReference type="EMBL" id="UYV80817.1"/>
    </source>
</evidence>
<gene>
    <name evidence="3" type="ORF">LAZ67_19001875</name>
</gene>
<dbReference type="Proteomes" id="UP001235939">
    <property type="component" value="Chromosome 19"/>
</dbReference>
<accession>A0ABY6LI20</accession>
<keyword evidence="2" id="KW-1133">Transmembrane helix</keyword>
<sequence>MKTFSDPDTTRSDGLYSRYLSPHLTSPGLYLVVVQARVPKSSYVLKEGSIVLTKLHPFGESRCCGSRVERLESASPPEPFQLQGAAVSLAVQGRLPVLPPGRVTDLTVERLEVRDHQHVVSLAWTELGAYLDHGIASEFILKFFHSNREDIPWQFDRATQVITTWSYFGGSGPKPKGYGTRQSVSIVFHERPQKPQESWKYPLTIYLALKTQSGDLTSPVSNIATVYLDELPPETTTYSYNSTTNSNATPTTSHIDNKSYFGTKEIGILVGSLLAFVAIIAIILVILACRRGKKKNEEKQTSAPPNGHPSVIHTITSDINPIQAWPAEVLLDHYDRVQDAKMHHQAPPVLSLSDVIDGISIATSSHEGSQGGDTEASIRQRQRLAALPIFHLMSRWQPHVDLPFTIGWSSLRRSAFSGHNADVAIRLALHALPHPAHPASVRESCIACGPETFNWPTATGTRNHPEQQQVMSHPKTQKGTRVSDHQSEAGYHPSKVGSGAGGPACLPVILPRLHAR</sequence>
<reference evidence="3 4" key="1">
    <citation type="submission" date="2022-01" db="EMBL/GenBank/DDBJ databases">
        <title>A chromosomal length assembly of Cordylochernes scorpioides.</title>
        <authorList>
            <person name="Zeh D."/>
            <person name="Zeh J."/>
        </authorList>
    </citation>
    <scope>NUCLEOTIDE SEQUENCE [LARGE SCALE GENOMIC DNA]</scope>
    <source>
        <strain evidence="3">IN4F17</strain>
        <tissue evidence="3">Whole Body</tissue>
    </source>
</reference>
<keyword evidence="2" id="KW-0472">Membrane</keyword>
<feature type="compositionally biased region" description="Polar residues" evidence="1">
    <location>
        <begin position="457"/>
        <end position="471"/>
    </location>
</feature>
<proteinExistence type="predicted"/>
<evidence type="ECO:0000256" key="1">
    <source>
        <dbReference type="SAM" id="MobiDB-lite"/>
    </source>
</evidence>
<feature type="transmembrane region" description="Helical" evidence="2">
    <location>
        <begin position="266"/>
        <end position="289"/>
    </location>
</feature>
<feature type="region of interest" description="Disordered" evidence="1">
    <location>
        <begin position="457"/>
        <end position="498"/>
    </location>
</feature>
<name>A0ABY6LI20_9ARAC</name>
<dbReference type="EMBL" id="CP092881">
    <property type="protein sequence ID" value="UYV80817.1"/>
    <property type="molecule type" value="Genomic_DNA"/>
</dbReference>
<evidence type="ECO:0000256" key="2">
    <source>
        <dbReference type="SAM" id="Phobius"/>
    </source>
</evidence>
<keyword evidence="4" id="KW-1185">Reference proteome</keyword>
<evidence type="ECO:0000313" key="4">
    <source>
        <dbReference type="Proteomes" id="UP001235939"/>
    </source>
</evidence>
<protein>
    <submittedName>
        <fullName evidence="3">Uncharacterized protein</fullName>
    </submittedName>
</protein>
<keyword evidence="2" id="KW-0812">Transmembrane</keyword>